<comment type="cofactor">
    <cofactor evidence="9">
        <name>Mg(2+)</name>
        <dbReference type="ChEBI" id="CHEBI:18420"/>
    </cofactor>
    <text evidence="9">Binds 1 Mg(2+) ion per subunit.</text>
</comment>
<dbReference type="PANTHER" id="PTHR20857">
    <property type="entry name" value="THIAMINE-PHOSPHATE PYROPHOSPHORYLASE"/>
    <property type="match status" value="1"/>
</dbReference>
<keyword evidence="2 9" id="KW-0808">Transferase</keyword>
<evidence type="ECO:0000256" key="6">
    <source>
        <dbReference type="ARBA" id="ARBA00047334"/>
    </source>
</evidence>
<name>A0ABX1WRH0_9BACT</name>
<dbReference type="SUPFAM" id="SSF51391">
    <property type="entry name" value="Thiamin phosphate synthase"/>
    <property type="match status" value="1"/>
</dbReference>
<evidence type="ECO:0000313" key="12">
    <source>
        <dbReference type="Proteomes" id="UP000732105"/>
    </source>
</evidence>
<feature type="binding site" evidence="9">
    <location>
        <position position="165"/>
    </location>
    <ligand>
        <name>2-[(2R,5Z)-2-carboxy-4-methylthiazol-5(2H)-ylidene]ethyl phosphate</name>
        <dbReference type="ChEBI" id="CHEBI:62899"/>
    </ligand>
</feature>
<evidence type="ECO:0000256" key="9">
    <source>
        <dbReference type="HAMAP-Rule" id="MF_00097"/>
    </source>
</evidence>
<keyword evidence="4 9" id="KW-0460">Magnesium</keyword>
<feature type="binding site" evidence="9">
    <location>
        <position position="84"/>
    </location>
    <ligand>
        <name>Mg(2+)</name>
        <dbReference type="ChEBI" id="CHEBI:18420"/>
    </ligand>
</feature>
<dbReference type="InterPro" id="IPR013785">
    <property type="entry name" value="Aldolase_TIM"/>
</dbReference>
<feature type="binding site" evidence="9">
    <location>
        <position position="65"/>
    </location>
    <ligand>
        <name>Mg(2+)</name>
        <dbReference type="ChEBI" id="CHEBI:18420"/>
    </ligand>
</feature>
<dbReference type="InterPro" id="IPR022998">
    <property type="entry name" value="ThiamineP_synth_TenI"/>
</dbReference>
<evidence type="ECO:0000256" key="4">
    <source>
        <dbReference type="ARBA" id="ARBA00022842"/>
    </source>
</evidence>
<comment type="catalytic activity">
    <reaction evidence="7 9">
        <text>2-(2-carboxy-4-methylthiazol-5-yl)ethyl phosphate + 4-amino-2-methyl-5-(diphosphooxymethyl)pyrimidine + 2 H(+) = thiamine phosphate + CO2 + diphosphate</text>
        <dbReference type="Rhea" id="RHEA:47848"/>
        <dbReference type="ChEBI" id="CHEBI:15378"/>
        <dbReference type="ChEBI" id="CHEBI:16526"/>
        <dbReference type="ChEBI" id="CHEBI:33019"/>
        <dbReference type="ChEBI" id="CHEBI:37575"/>
        <dbReference type="ChEBI" id="CHEBI:57841"/>
        <dbReference type="ChEBI" id="CHEBI:62890"/>
        <dbReference type="EC" id="2.5.1.3"/>
    </reaction>
</comment>
<dbReference type="HAMAP" id="MF_00097">
    <property type="entry name" value="TMP_synthase"/>
    <property type="match status" value="1"/>
</dbReference>
<comment type="similarity">
    <text evidence="9">Belongs to the thiamine-phosphate synthase family.</text>
</comment>
<dbReference type="InterPro" id="IPR034291">
    <property type="entry name" value="TMP_synthase"/>
</dbReference>
<feature type="binding site" evidence="9">
    <location>
        <begin position="32"/>
        <end position="36"/>
    </location>
    <ligand>
        <name>4-amino-2-methyl-5-(diphosphooxymethyl)pyrimidine</name>
        <dbReference type="ChEBI" id="CHEBI:57841"/>
    </ligand>
</feature>
<evidence type="ECO:0000313" key="11">
    <source>
        <dbReference type="EMBL" id="NOU58676.1"/>
    </source>
</evidence>
<evidence type="ECO:0000256" key="7">
    <source>
        <dbReference type="ARBA" id="ARBA00047851"/>
    </source>
</evidence>
<reference evidence="11 12" key="1">
    <citation type="submission" date="2018-12" db="EMBL/GenBank/DDBJ databases">
        <title>Marinifilum JC070 sp. nov., a marine bacterium isolated from Yongle Blue Hole in the South China Sea.</title>
        <authorList>
            <person name="Fu T."/>
        </authorList>
    </citation>
    <scope>NUCLEOTIDE SEQUENCE [LARGE SCALE GENOMIC DNA]</scope>
    <source>
        <strain evidence="11 12">JC070</strain>
    </source>
</reference>
<organism evidence="11 12">
    <name type="scientific">Marinifilum caeruleilacunae</name>
    <dbReference type="NCBI Taxonomy" id="2499076"/>
    <lineage>
        <taxon>Bacteria</taxon>
        <taxon>Pseudomonadati</taxon>
        <taxon>Bacteroidota</taxon>
        <taxon>Bacteroidia</taxon>
        <taxon>Marinilabiliales</taxon>
        <taxon>Marinifilaceae</taxon>
    </lineage>
</organism>
<dbReference type="CDD" id="cd00564">
    <property type="entry name" value="TMP_TenI"/>
    <property type="match status" value="1"/>
</dbReference>
<evidence type="ECO:0000256" key="8">
    <source>
        <dbReference type="ARBA" id="ARBA00047883"/>
    </source>
</evidence>
<keyword evidence="12" id="KW-1185">Reference proteome</keyword>
<feature type="binding site" evidence="9">
    <location>
        <begin position="129"/>
        <end position="131"/>
    </location>
    <ligand>
        <name>2-[(2R,5Z)-2-carboxy-4-methylthiazol-5(2H)-ylidene]ethyl phosphate</name>
        <dbReference type="ChEBI" id="CHEBI:62899"/>
    </ligand>
</feature>
<dbReference type="EC" id="2.5.1.3" evidence="9"/>
<comment type="catalytic activity">
    <reaction evidence="8 9">
        <text>2-[(2R,5Z)-2-carboxy-4-methylthiazol-5(2H)-ylidene]ethyl phosphate + 4-amino-2-methyl-5-(diphosphooxymethyl)pyrimidine + 2 H(+) = thiamine phosphate + CO2 + diphosphate</text>
        <dbReference type="Rhea" id="RHEA:47844"/>
        <dbReference type="ChEBI" id="CHEBI:15378"/>
        <dbReference type="ChEBI" id="CHEBI:16526"/>
        <dbReference type="ChEBI" id="CHEBI:33019"/>
        <dbReference type="ChEBI" id="CHEBI:37575"/>
        <dbReference type="ChEBI" id="CHEBI:57841"/>
        <dbReference type="ChEBI" id="CHEBI:62899"/>
        <dbReference type="EC" id="2.5.1.3"/>
    </reaction>
</comment>
<dbReference type="InterPro" id="IPR036206">
    <property type="entry name" value="ThiamineP_synth_sf"/>
</dbReference>
<comment type="pathway">
    <text evidence="1 9">Cofactor biosynthesis; thiamine diphosphate biosynthesis; thiamine phosphate from 4-amino-2-methyl-5-diphosphomethylpyrimidine and 4-methyl-5-(2-phosphoethyl)-thiazole: step 1/1.</text>
</comment>
<dbReference type="Proteomes" id="UP000732105">
    <property type="component" value="Unassembled WGS sequence"/>
</dbReference>
<gene>
    <name evidence="9" type="primary">thiE</name>
    <name evidence="11" type="ORF">ELS83_02515</name>
</gene>
<comment type="caution">
    <text evidence="9">Lacks conserved residue(s) required for the propagation of feature annotation.</text>
</comment>
<dbReference type="Gene3D" id="3.20.20.70">
    <property type="entry name" value="Aldolase class I"/>
    <property type="match status" value="1"/>
</dbReference>
<keyword evidence="3 9" id="KW-0479">Metal-binding</keyword>
<protein>
    <recommendedName>
        <fullName evidence="9">Thiamine-phosphate synthase</fullName>
        <shortName evidence="9">TP synthase</shortName>
        <shortName evidence="9">TPS</shortName>
        <ecNumber evidence="9">2.5.1.3</ecNumber>
    </recommendedName>
    <alternativeName>
        <fullName evidence="9">Thiamine-phosphate pyrophosphorylase</fullName>
        <shortName evidence="9">TMP pyrophosphorylase</shortName>
        <shortName evidence="9">TMP-PPase</shortName>
    </alternativeName>
</protein>
<dbReference type="PANTHER" id="PTHR20857:SF15">
    <property type="entry name" value="THIAMINE-PHOSPHATE SYNTHASE"/>
    <property type="match status" value="1"/>
</dbReference>
<evidence type="ECO:0000256" key="2">
    <source>
        <dbReference type="ARBA" id="ARBA00022679"/>
    </source>
</evidence>
<comment type="caution">
    <text evidence="11">The sequence shown here is derived from an EMBL/GenBank/DDBJ whole genome shotgun (WGS) entry which is preliminary data.</text>
</comment>
<feature type="binding site" evidence="9">
    <location>
        <position position="103"/>
    </location>
    <ligand>
        <name>4-amino-2-methyl-5-(diphosphooxymethyl)pyrimidine</name>
        <dbReference type="ChEBI" id="CHEBI:57841"/>
    </ligand>
</feature>
<keyword evidence="5 9" id="KW-0784">Thiamine biosynthesis</keyword>
<dbReference type="EMBL" id="RZNH01000002">
    <property type="protein sequence ID" value="NOU58676.1"/>
    <property type="molecule type" value="Genomic_DNA"/>
</dbReference>
<feature type="binding site" evidence="9">
    <location>
        <position position="64"/>
    </location>
    <ligand>
        <name>4-amino-2-methyl-5-(diphosphooxymethyl)pyrimidine</name>
        <dbReference type="ChEBI" id="CHEBI:57841"/>
    </ligand>
</feature>
<comment type="function">
    <text evidence="9">Condenses 4-methyl-5-(beta-hydroxyethyl)thiazole monophosphate (THZ-P) and 2-methyl-4-amino-5-hydroxymethyl pyrimidine pyrophosphate (HMP-PP) to form thiamine monophosphate (TMP).</text>
</comment>
<evidence type="ECO:0000256" key="3">
    <source>
        <dbReference type="ARBA" id="ARBA00022723"/>
    </source>
</evidence>
<evidence type="ECO:0000256" key="1">
    <source>
        <dbReference type="ARBA" id="ARBA00005165"/>
    </source>
</evidence>
<evidence type="ECO:0000256" key="5">
    <source>
        <dbReference type="ARBA" id="ARBA00022977"/>
    </source>
</evidence>
<feature type="binding site" evidence="9">
    <location>
        <position position="132"/>
    </location>
    <ligand>
        <name>4-amino-2-methyl-5-(diphosphooxymethyl)pyrimidine</name>
        <dbReference type="ChEBI" id="CHEBI:57841"/>
    </ligand>
</feature>
<dbReference type="Pfam" id="PF02581">
    <property type="entry name" value="TMP-TENI"/>
    <property type="match status" value="1"/>
</dbReference>
<accession>A0ABX1WRH0</accession>
<evidence type="ECO:0000259" key="10">
    <source>
        <dbReference type="Pfam" id="PF02581"/>
    </source>
</evidence>
<feature type="domain" description="Thiamine phosphate synthase/TenI" evidence="10">
    <location>
        <begin position="9"/>
        <end position="187"/>
    </location>
</feature>
<proteinExistence type="inferred from homology"/>
<sequence length="198" mass="21554">MPKIQYITQDHPELSHSMQAKLAFEKGIEAVQIRMKNSSEKEILTEARMAMQYADEMDGTLIINDSIAIAKEIGAHALHLGLNDTPIDEARKILGAEIIIGGTANTLEDIVIQKSRGADYVGLGPFRHTSTKKNLSPILGLEGYQNILSKMNEKGLEIPIVAVGGILLEEIELLQNAGLYGLAISGALLKTLNNQTHE</sequence>
<comment type="catalytic activity">
    <reaction evidence="6 9">
        <text>4-methyl-5-(2-phosphooxyethyl)-thiazole + 4-amino-2-methyl-5-(diphosphooxymethyl)pyrimidine + H(+) = thiamine phosphate + diphosphate</text>
        <dbReference type="Rhea" id="RHEA:22328"/>
        <dbReference type="ChEBI" id="CHEBI:15378"/>
        <dbReference type="ChEBI" id="CHEBI:33019"/>
        <dbReference type="ChEBI" id="CHEBI:37575"/>
        <dbReference type="ChEBI" id="CHEBI:57841"/>
        <dbReference type="ChEBI" id="CHEBI:58296"/>
        <dbReference type="EC" id="2.5.1.3"/>
    </reaction>
</comment>